<dbReference type="SUPFAM" id="SSF46785">
    <property type="entry name" value="Winged helix' DNA-binding domain"/>
    <property type="match status" value="1"/>
</dbReference>
<dbReference type="Proteomes" id="UP000323221">
    <property type="component" value="Unassembled WGS sequence"/>
</dbReference>
<dbReference type="SUPFAM" id="SSF48008">
    <property type="entry name" value="GntR ligand-binding domain-like"/>
    <property type="match status" value="1"/>
</dbReference>
<dbReference type="SMART" id="SM00345">
    <property type="entry name" value="HTH_GNTR"/>
    <property type="match status" value="1"/>
</dbReference>
<keyword evidence="3" id="KW-0804">Transcription</keyword>
<dbReference type="InterPro" id="IPR011711">
    <property type="entry name" value="GntR_C"/>
</dbReference>
<reference evidence="5 6" key="1">
    <citation type="submission" date="2019-08" db="EMBL/GenBank/DDBJ databases">
        <title>Agrococcus lahaulensis sp. nov., isolated from a cold desert of the Indian Himalayas.</title>
        <authorList>
            <person name="Qu J.H."/>
        </authorList>
    </citation>
    <scope>NUCLEOTIDE SEQUENCE [LARGE SCALE GENOMIC DNA]</scope>
    <source>
        <strain evidence="5 6">NS18</strain>
    </source>
</reference>
<protein>
    <submittedName>
        <fullName evidence="5">FadR family transcriptional regulator</fullName>
    </submittedName>
</protein>
<evidence type="ECO:0000313" key="6">
    <source>
        <dbReference type="Proteomes" id="UP000323221"/>
    </source>
</evidence>
<dbReference type="PANTHER" id="PTHR43537:SF5">
    <property type="entry name" value="UXU OPERON TRANSCRIPTIONAL REGULATOR"/>
    <property type="match status" value="1"/>
</dbReference>
<dbReference type="InterPro" id="IPR036388">
    <property type="entry name" value="WH-like_DNA-bd_sf"/>
</dbReference>
<keyword evidence="6" id="KW-1185">Reference proteome</keyword>
<dbReference type="InterPro" id="IPR008920">
    <property type="entry name" value="TF_FadR/GntR_C"/>
</dbReference>
<dbReference type="Pfam" id="PF07729">
    <property type="entry name" value="FCD"/>
    <property type="match status" value="1"/>
</dbReference>
<dbReference type="AlphaFoldDB" id="A0A5M8QP88"/>
<dbReference type="Pfam" id="PF00392">
    <property type="entry name" value="GntR"/>
    <property type="match status" value="1"/>
</dbReference>
<feature type="domain" description="HTH gntR-type" evidence="4">
    <location>
        <begin position="85"/>
        <end position="153"/>
    </location>
</feature>
<dbReference type="PANTHER" id="PTHR43537">
    <property type="entry name" value="TRANSCRIPTIONAL REGULATOR, GNTR FAMILY"/>
    <property type="match status" value="1"/>
</dbReference>
<sequence>MKIYRCARELQAWIGTSCGNSWVGDNSSRSRWSRLGRRAPRGDRLDQRRREIGQTNVDSERARAVACSTLVVPIGAAARRRGGDVHDTLEAFAIQLIDLSHPEPDGSRRLIPERELCARLDVSRGALRERLSQLEYIGVLSRRQGHGTYLQAPGPDVIRTYFTTMRALGFLDSTEIAEAREMLETVVAVQAARRATAADAERLRALVDEMVACTAAGDHDAATEADLAFHAGLFRIVDNPVFTMVHTGLAYALQQAMHERRARAIAAETPDADGRTETDTIHYPVVDAIAANDPDAARDAIRRHFEIHSLITLDTAEEAPA</sequence>
<dbReference type="GO" id="GO:0003677">
    <property type="term" value="F:DNA binding"/>
    <property type="evidence" value="ECO:0007669"/>
    <property type="project" value="UniProtKB-KW"/>
</dbReference>
<proteinExistence type="predicted"/>
<dbReference type="SMART" id="SM00895">
    <property type="entry name" value="FCD"/>
    <property type="match status" value="1"/>
</dbReference>
<accession>A0A5M8QP88</accession>
<evidence type="ECO:0000313" key="5">
    <source>
        <dbReference type="EMBL" id="KAA6435982.1"/>
    </source>
</evidence>
<dbReference type="GO" id="GO:0003700">
    <property type="term" value="F:DNA-binding transcription factor activity"/>
    <property type="evidence" value="ECO:0007669"/>
    <property type="project" value="InterPro"/>
</dbReference>
<dbReference type="InterPro" id="IPR036390">
    <property type="entry name" value="WH_DNA-bd_sf"/>
</dbReference>
<keyword evidence="1" id="KW-0805">Transcription regulation</keyword>
<name>A0A5M8QP88_9MICO</name>
<comment type="caution">
    <text evidence="5">The sequence shown here is derived from an EMBL/GenBank/DDBJ whole genome shotgun (WGS) entry which is preliminary data.</text>
</comment>
<dbReference type="EMBL" id="VOIR01000011">
    <property type="protein sequence ID" value="KAA6435982.1"/>
    <property type="molecule type" value="Genomic_DNA"/>
</dbReference>
<dbReference type="Gene3D" id="1.10.10.10">
    <property type="entry name" value="Winged helix-like DNA-binding domain superfamily/Winged helix DNA-binding domain"/>
    <property type="match status" value="1"/>
</dbReference>
<keyword evidence="2" id="KW-0238">DNA-binding</keyword>
<evidence type="ECO:0000256" key="1">
    <source>
        <dbReference type="ARBA" id="ARBA00023015"/>
    </source>
</evidence>
<evidence type="ECO:0000259" key="4">
    <source>
        <dbReference type="PROSITE" id="PS50949"/>
    </source>
</evidence>
<dbReference type="InterPro" id="IPR000524">
    <property type="entry name" value="Tscrpt_reg_HTH_GntR"/>
</dbReference>
<gene>
    <name evidence="5" type="ORF">FQ330_00670</name>
</gene>
<evidence type="ECO:0000256" key="2">
    <source>
        <dbReference type="ARBA" id="ARBA00023125"/>
    </source>
</evidence>
<evidence type="ECO:0000256" key="3">
    <source>
        <dbReference type="ARBA" id="ARBA00023163"/>
    </source>
</evidence>
<dbReference type="PROSITE" id="PS50949">
    <property type="entry name" value="HTH_GNTR"/>
    <property type="match status" value="1"/>
</dbReference>
<dbReference type="Gene3D" id="1.20.120.530">
    <property type="entry name" value="GntR ligand-binding domain-like"/>
    <property type="match status" value="1"/>
</dbReference>
<organism evidence="5 6">
    <name type="scientific">Agrococcus sediminis</name>
    <dbReference type="NCBI Taxonomy" id="2599924"/>
    <lineage>
        <taxon>Bacteria</taxon>
        <taxon>Bacillati</taxon>
        <taxon>Actinomycetota</taxon>
        <taxon>Actinomycetes</taxon>
        <taxon>Micrococcales</taxon>
        <taxon>Microbacteriaceae</taxon>
        <taxon>Agrococcus</taxon>
    </lineage>
</organism>
<dbReference type="OrthoDB" id="7989071at2"/>